<dbReference type="Proteomes" id="UP000494329">
    <property type="component" value="Unassembled WGS sequence"/>
</dbReference>
<gene>
    <name evidence="2" type="ORF">LMG29739_03310</name>
</gene>
<keyword evidence="3" id="KW-1185">Reference proteome</keyword>
<feature type="signal peptide" evidence="1">
    <location>
        <begin position="1"/>
        <end position="27"/>
    </location>
</feature>
<feature type="chain" id="PRO_5027077020" evidence="1">
    <location>
        <begin position="28"/>
        <end position="120"/>
    </location>
</feature>
<dbReference type="AlphaFoldDB" id="A0A6J5E446"/>
<reference evidence="2 3" key="1">
    <citation type="submission" date="2020-04" db="EMBL/GenBank/DDBJ databases">
        <authorList>
            <person name="De Canck E."/>
        </authorList>
    </citation>
    <scope>NUCLEOTIDE SEQUENCE [LARGE SCALE GENOMIC DNA]</scope>
    <source>
        <strain evidence="2 3">LMG 29739</strain>
    </source>
</reference>
<accession>A0A6J5E446</accession>
<keyword evidence="1" id="KW-0732">Signal</keyword>
<proteinExistence type="predicted"/>
<dbReference type="EMBL" id="CADIKF010000024">
    <property type="protein sequence ID" value="CAB3760056.1"/>
    <property type="molecule type" value="Genomic_DNA"/>
</dbReference>
<name>A0A6J5E446_9BURK</name>
<evidence type="ECO:0000313" key="2">
    <source>
        <dbReference type="EMBL" id="CAB3760056.1"/>
    </source>
</evidence>
<sequence>MIKLDLIAPCAVVAAMLALSLATPDIAATSPDRSAATATNGPSLSTFKRKAQTMFRAVSSAYTGDAGAELIVYATTSQDRAIDQTTDVVPRSDDLHTLQMRQIAEQIATGQTRELDATKK</sequence>
<organism evidence="2 3">
    <name type="scientific">Paraburkholderia solisilvae</name>
    <dbReference type="NCBI Taxonomy" id="624376"/>
    <lineage>
        <taxon>Bacteria</taxon>
        <taxon>Pseudomonadati</taxon>
        <taxon>Pseudomonadota</taxon>
        <taxon>Betaproteobacteria</taxon>
        <taxon>Burkholderiales</taxon>
        <taxon>Burkholderiaceae</taxon>
        <taxon>Paraburkholderia</taxon>
    </lineage>
</organism>
<evidence type="ECO:0000313" key="3">
    <source>
        <dbReference type="Proteomes" id="UP000494329"/>
    </source>
</evidence>
<dbReference type="RefSeq" id="WP_175112004.1">
    <property type="nucleotide sequence ID" value="NZ_CADIKF010000024.1"/>
</dbReference>
<evidence type="ECO:0000256" key="1">
    <source>
        <dbReference type="SAM" id="SignalP"/>
    </source>
</evidence>
<protein>
    <submittedName>
        <fullName evidence="2">Uncharacterized protein</fullName>
    </submittedName>
</protein>